<evidence type="ECO:0000259" key="1">
    <source>
        <dbReference type="Pfam" id="PF13360"/>
    </source>
</evidence>
<dbReference type="PANTHER" id="PTHR34512">
    <property type="entry name" value="CELL SURFACE PROTEIN"/>
    <property type="match status" value="1"/>
</dbReference>
<dbReference type="Proteomes" id="UP000702544">
    <property type="component" value="Unassembled WGS sequence"/>
</dbReference>
<dbReference type="InterPro" id="IPR011047">
    <property type="entry name" value="Quinoprotein_ADH-like_sf"/>
</dbReference>
<dbReference type="Gene3D" id="2.130.10.10">
    <property type="entry name" value="YVTN repeat-like/Quinoprotein amine dehydrogenase"/>
    <property type="match status" value="2"/>
</dbReference>
<organism evidence="2 3">
    <name type="scientific">Candidatus Kutchimonas denitrificans</name>
    <dbReference type="NCBI Taxonomy" id="3056748"/>
    <lineage>
        <taxon>Bacteria</taxon>
        <taxon>Pseudomonadati</taxon>
        <taxon>Gemmatimonadota</taxon>
        <taxon>Gemmatimonadia</taxon>
        <taxon>Candidatus Palauibacterales</taxon>
        <taxon>Candidatus Palauibacteraceae</taxon>
        <taxon>Candidatus Kutchimonas</taxon>
    </lineage>
</organism>
<dbReference type="Pfam" id="PF13360">
    <property type="entry name" value="PQQ_2"/>
    <property type="match status" value="2"/>
</dbReference>
<protein>
    <submittedName>
        <fullName evidence="2">PQQ-binding-like beta-propeller repeat protein</fullName>
    </submittedName>
</protein>
<evidence type="ECO:0000313" key="2">
    <source>
        <dbReference type="EMBL" id="NIR74559.1"/>
    </source>
</evidence>
<feature type="domain" description="Pyrrolo-quinoline quinone repeat" evidence="1">
    <location>
        <begin position="261"/>
        <end position="373"/>
    </location>
</feature>
<dbReference type="AlphaFoldDB" id="A0AAE4Z6B3"/>
<dbReference type="SUPFAM" id="SSF50998">
    <property type="entry name" value="Quinoprotein alcohol dehydrogenase-like"/>
    <property type="match status" value="1"/>
</dbReference>
<dbReference type="InterPro" id="IPR018391">
    <property type="entry name" value="PQQ_b-propeller_rpt"/>
</dbReference>
<comment type="caution">
    <text evidence="2">The sequence shown here is derived from an EMBL/GenBank/DDBJ whole genome shotgun (WGS) entry which is preliminary data.</text>
</comment>
<dbReference type="PANTHER" id="PTHR34512:SF30">
    <property type="entry name" value="OUTER MEMBRANE PROTEIN ASSEMBLY FACTOR BAMB"/>
    <property type="match status" value="1"/>
</dbReference>
<dbReference type="InterPro" id="IPR015943">
    <property type="entry name" value="WD40/YVTN_repeat-like_dom_sf"/>
</dbReference>
<feature type="domain" description="Pyrrolo-quinoline quinone repeat" evidence="1">
    <location>
        <begin position="85"/>
        <end position="251"/>
    </location>
</feature>
<sequence length="416" mass="44164">MPNQTGNRPSIAGTIATIRPRAPNVETTPEGVNLPLLALLGRPAVALCCAVLAACTQPVRPAPVDGGAYWPTYLGDASRAPFVSEVVATDTPQVVWETSVGPGVRGLPVVAGQVIVAASADRYIYSVSRVDGSHFWRSKLQGQPFTPLLRADEIYAVTEEEGGLYVLHMAEGEELRELELPSIATPPAIAGDTTYIASQPGILFAFTSRSDEPVWTARFRRPPLAGPVVVDRHLLYVAHDSLILLDRFSGLRRAATATSEVLTGEAAARNGTLFAATELGSIIAWRLPDLERLWTAPGHAPFVAGPAVADGVGYAVTGNGHLVRFDTADGSARIVASTGSAAIATPVIVANGVLVGDLNGRLHFFDRNGTAIWTVEFDGLLELPVLVYDGRIVVPYYSRKGAGFASTTHGRLVEMR</sequence>
<name>A0AAE4Z6B3_9BACT</name>
<gene>
    <name evidence="2" type="ORF">GWO12_05540</name>
</gene>
<dbReference type="EMBL" id="JAACAK010000046">
    <property type="protein sequence ID" value="NIR74559.1"/>
    <property type="molecule type" value="Genomic_DNA"/>
</dbReference>
<proteinExistence type="predicted"/>
<accession>A0AAE4Z6B3</accession>
<reference evidence="2 3" key="1">
    <citation type="submission" date="2020-01" db="EMBL/GenBank/DDBJ databases">
        <title>Genomes assembled from Gulf of Kutch pelagic sediment metagenomes.</title>
        <authorList>
            <person name="Chandrashekar M."/>
            <person name="Mahajan M.S."/>
            <person name="Dave K.J."/>
            <person name="Vatsa P."/>
            <person name="Nathani N.M."/>
        </authorList>
    </citation>
    <scope>NUCLEOTIDE SEQUENCE [LARGE SCALE GENOMIC DNA]</scope>
    <source>
        <strain evidence="2">KS3-K002</strain>
    </source>
</reference>
<evidence type="ECO:0000313" key="3">
    <source>
        <dbReference type="Proteomes" id="UP000702544"/>
    </source>
</evidence>
<dbReference type="SMART" id="SM00564">
    <property type="entry name" value="PQQ"/>
    <property type="match status" value="4"/>
</dbReference>
<dbReference type="InterPro" id="IPR002372">
    <property type="entry name" value="PQQ_rpt_dom"/>
</dbReference>